<accession>M5RB08</accession>
<evidence type="ECO:0000313" key="2">
    <source>
        <dbReference type="EMBL" id="EMI16241.1"/>
    </source>
</evidence>
<dbReference type="AlphaFoldDB" id="M5RB08"/>
<proteinExistence type="predicted"/>
<evidence type="ECO:0000256" key="1">
    <source>
        <dbReference type="SAM" id="Phobius"/>
    </source>
</evidence>
<evidence type="ECO:0000313" key="3">
    <source>
        <dbReference type="Proteomes" id="UP000011991"/>
    </source>
</evidence>
<gene>
    <name evidence="2" type="ORF">RMSM_06848</name>
</gene>
<feature type="transmembrane region" description="Helical" evidence="1">
    <location>
        <begin position="21"/>
        <end position="45"/>
    </location>
</feature>
<dbReference type="EMBL" id="ANOG01000979">
    <property type="protein sequence ID" value="EMI16241.1"/>
    <property type="molecule type" value="Genomic_DNA"/>
</dbReference>
<feature type="transmembrane region" description="Helical" evidence="1">
    <location>
        <begin position="110"/>
        <end position="129"/>
    </location>
</feature>
<keyword evidence="1" id="KW-1133">Transmembrane helix</keyword>
<keyword evidence="1" id="KW-0812">Transmembrane</keyword>
<reference evidence="2 3" key="1">
    <citation type="journal article" date="2013" name="Mar. Genomics">
        <title>Expression of sulfatases in Rhodopirellula baltica and the diversity of sulfatases in the genus Rhodopirellula.</title>
        <authorList>
            <person name="Wegner C.E."/>
            <person name="Richter-Heitmann T."/>
            <person name="Klindworth A."/>
            <person name="Klockow C."/>
            <person name="Richter M."/>
            <person name="Achstetter T."/>
            <person name="Glockner F.O."/>
            <person name="Harder J."/>
        </authorList>
    </citation>
    <scope>NUCLEOTIDE SEQUENCE [LARGE SCALE GENOMIC DNA]</scope>
    <source>
        <strain evidence="2 3">SM1</strain>
    </source>
</reference>
<feature type="transmembrane region" description="Helical" evidence="1">
    <location>
        <begin position="331"/>
        <end position="350"/>
    </location>
</feature>
<name>M5RB08_9BACT</name>
<organism evidence="2 3">
    <name type="scientific">Rhodopirellula maiorica SM1</name>
    <dbReference type="NCBI Taxonomy" id="1265738"/>
    <lineage>
        <taxon>Bacteria</taxon>
        <taxon>Pseudomonadati</taxon>
        <taxon>Planctomycetota</taxon>
        <taxon>Planctomycetia</taxon>
        <taxon>Pirellulales</taxon>
        <taxon>Pirellulaceae</taxon>
        <taxon>Novipirellula</taxon>
    </lineage>
</organism>
<feature type="transmembrane region" description="Helical" evidence="1">
    <location>
        <begin position="57"/>
        <end position="75"/>
    </location>
</feature>
<feature type="transmembrane region" description="Helical" evidence="1">
    <location>
        <begin position="138"/>
        <end position="156"/>
    </location>
</feature>
<protein>
    <submittedName>
        <fullName evidence="2">Membrane protein</fullName>
    </submittedName>
</protein>
<feature type="transmembrane region" description="Helical" evidence="1">
    <location>
        <begin position="162"/>
        <end position="181"/>
    </location>
</feature>
<feature type="transmembrane region" description="Helical" evidence="1">
    <location>
        <begin position="87"/>
        <end position="104"/>
    </location>
</feature>
<feature type="transmembrane region" description="Helical" evidence="1">
    <location>
        <begin position="254"/>
        <end position="272"/>
    </location>
</feature>
<dbReference type="PATRIC" id="fig|1265738.3.peg.6837"/>
<comment type="caution">
    <text evidence="2">The sequence shown here is derived from an EMBL/GenBank/DDBJ whole genome shotgun (WGS) entry which is preliminary data.</text>
</comment>
<keyword evidence="1" id="KW-0472">Membrane</keyword>
<dbReference type="Proteomes" id="UP000011991">
    <property type="component" value="Unassembled WGS sequence"/>
</dbReference>
<keyword evidence="3" id="KW-1185">Reference proteome</keyword>
<sequence length="423" mass="45604">MIALPVLWMQFRTHQERSISSMLAIAANIHVLLAAAALAGCRGWVLPSLLEGSAAVALPLVFATAAISVIFFDIARVKLDSSPCRDWALALRAGMGILALLAFTGMHFDVFGLAAMTIGFATVVVAEVLQAIRRQQEFRVWLACFVSATLALFLYHEGVITVGAGISQLVLSAIAITALTIDHLAASQTKLQITRRPMRMIGQTLPGMVAVLAAVREISGVFDESSTALNVMSLMLAAAVYFQQSIVKRQRGFAIAAAIIVNVALMLLWRVLGWTAPEFYMVPFGLSVLGGVELLKRELPAASHDPLRYIGALIILVSPLFDILGGSWGHMFALMVLSVLVILAAIGLRLRSLMYAGSAIFIDRPGCHGSSIDDGPPQFVVDLRCRVRCGRDRTRSVLRKPSRETDLADPCSVGRIGDLELKA</sequence>